<organism evidence="2 3">
    <name type="scientific">Leersia perrieri</name>
    <dbReference type="NCBI Taxonomy" id="77586"/>
    <lineage>
        <taxon>Eukaryota</taxon>
        <taxon>Viridiplantae</taxon>
        <taxon>Streptophyta</taxon>
        <taxon>Embryophyta</taxon>
        <taxon>Tracheophyta</taxon>
        <taxon>Spermatophyta</taxon>
        <taxon>Magnoliopsida</taxon>
        <taxon>Liliopsida</taxon>
        <taxon>Poales</taxon>
        <taxon>Poaceae</taxon>
        <taxon>BOP clade</taxon>
        <taxon>Oryzoideae</taxon>
        <taxon>Oryzeae</taxon>
        <taxon>Oryzinae</taxon>
        <taxon>Leersia</taxon>
    </lineage>
</organism>
<dbReference type="AlphaFoldDB" id="A0A0D9WKC8"/>
<name>A0A0D9WKC8_9ORYZ</name>
<reference evidence="2" key="3">
    <citation type="submission" date="2015-04" db="UniProtKB">
        <authorList>
            <consortium name="EnsemblPlants"/>
        </authorList>
    </citation>
    <scope>IDENTIFICATION</scope>
</reference>
<keyword evidence="3" id="KW-1185">Reference proteome</keyword>
<evidence type="ECO:0000313" key="3">
    <source>
        <dbReference type="Proteomes" id="UP000032180"/>
    </source>
</evidence>
<evidence type="ECO:0000256" key="1">
    <source>
        <dbReference type="SAM" id="MobiDB-lite"/>
    </source>
</evidence>
<dbReference type="HOGENOM" id="CLU_2674668_0_0_1"/>
<reference evidence="2 3" key="1">
    <citation type="submission" date="2012-08" db="EMBL/GenBank/DDBJ databases">
        <title>Oryza genome evolution.</title>
        <authorList>
            <person name="Wing R.A."/>
        </authorList>
    </citation>
    <scope>NUCLEOTIDE SEQUENCE</scope>
</reference>
<accession>A0A0D9WKC8</accession>
<evidence type="ECO:0000313" key="2">
    <source>
        <dbReference type="EnsemblPlants" id="LPERR05G23190.1"/>
    </source>
</evidence>
<dbReference type="EnsemblPlants" id="LPERR05G23190.1">
    <property type="protein sequence ID" value="LPERR05G23190.1"/>
    <property type="gene ID" value="LPERR05G23190"/>
</dbReference>
<sequence>MAIAHVARGSSTHISLQPPAPLRSTRPHPAPSDPSRREILTVRSAGGKLVAAVAAFASAPYMARRRAERASFLLA</sequence>
<reference evidence="3" key="2">
    <citation type="submission" date="2013-12" db="EMBL/GenBank/DDBJ databases">
        <authorList>
            <person name="Yu Y."/>
            <person name="Lee S."/>
            <person name="de Baynast K."/>
            <person name="Wissotski M."/>
            <person name="Liu L."/>
            <person name="Talag J."/>
            <person name="Goicoechea J."/>
            <person name="Angelova A."/>
            <person name="Jetty R."/>
            <person name="Kudrna D."/>
            <person name="Golser W."/>
            <person name="Rivera L."/>
            <person name="Zhang J."/>
            <person name="Wing R."/>
        </authorList>
    </citation>
    <scope>NUCLEOTIDE SEQUENCE</scope>
</reference>
<feature type="region of interest" description="Disordered" evidence="1">
    <location>
        <begin position="1"/>
        <end position="36"/>
    </location>
</feature>
<proteinExistence type="predicted"/>
<dbReference type="Proteomes" id="UP000032180">
    <property type="component" value="Chromosome 5"/>
</dbReference>
<protein>
    <submittedName>
        <fullName evidence="2">Uncharacterized protein</fullName>
    </submittedName>
</protein>
<dbReference type="Gramene" id="LPERR05G23190.1">
    <property type="protein sequence ID" value="LPERR05G23190.1"/>
    <property type="gene ID" value="LPERR05G23190"/>
</dbReference>